<dbReference type="InterPro" id="IPR025841">
    <property type="entry name" value="CP_ATPgrasp_2"/>
</dbReference>
<accession>A0ABM9AXE8</accession>
<dbReference type="Proteomes" id="UP000837803">
    <property type="component" value="Unassembled WGS sequence"/>
</dbReference>
<dbReference type="Gene3D" id="3.40.50.11290">
    <property type="match status" value="1"/>
</dbReference>
<reference evidence="2" key="1">
    <citation type="submission" date="2021-12" db="EMBL/GenBank/DDBJ databases">
        <authorList>
            <person name="Rodrigo-Torres L."/>
            <person name="Arahal R. D."/>
            <person name="Lucena T."/>
        </authorList>
    </citation>
    <scope>NUCLEOTIDE SEQUENCE</scope>
    <source>
        <strain evidence="2">CECT 8419</strain>
    </source>
</reference>
<dbReference type="PANTHER" id="PTHR34595:SF7">
    <property type="entry name" value="SLL1039 PROTEIN"/>
    <property type="match status" value="1"/>
</dbReference>
<dbReference type="InterPro" id="IPR051680">
    <property type="entry name" value="ATP-dep_Glu-Cys_Ligase-2"/>
</dbReference>
<dbReference type="InterPro" id="IPR016450">
    <property type="entry name" value="UCP005522"/>
</dbReference>
<dbReference type="SUPFAM" id="SSF56059">
    <property type="entry name" value="Glutathione synthetase ATP-binding domain-like"/>
    <property type="match status" value="1"/>
</dbReference>
<dbReference type="Pfam" id="PF14403">
    <property type="entry name" value="CP_ATPgrasp_2"/>
    <property type="match status" value="1"/>
</dbReference>
<protein>
    <recommendedName>
        <fullName evidence="1">Circularly permuted ATP-grasp type 2 domain-containing protein</fullName>
    </recommendedName>
</protein>
<evidence type="ECO:0000313" key="2">
    <source>
        <dbReference type="EMBL" id="CAH0999340.1"/>
    </source>
</evidence>
<dbReference type="Gene3D" id="3.30.1490.270">
    <property type="match status" value="1"/>
</dbReference>
<sequence>MTPATGLFTGYTVPEGTLDEVFSDFTHHYGKYPAIREGFDELSAGDFQRLNESAKLSFLNQGITYAVYSEDGGGREKIFPFDLFPRIIDQEEWTQLQMGLEQRNTALNLFLKDVYGARAILKEKVVPEELVMSSSHYVKGMEDIRPRGDVYTHVCGTDLVRHTDGKFYVLEDNLRSPSGVSYVLSNRAAMRRTLYGMFRHVPVEEVSDYPAMLLQTLQSVAPQRDGEPRCVVLTPGPFNSAYYEHSLLARLMDCDLVEGPDLYVDDDTVYLKTIKGRQRVDVIYRRIDDAYLDPEVFRPDSMLGVAGLMRAYAKGRVTIVNAPGTGIADDKAICAYVPDMIRFYLKQEPIISNVPTYICGKPEDLQYTLEHLAELVVKPVDMSGGYGVMICDRLSKAELDELAEKVKADPRNFIAQPKIMLSTHSTYIEEQNSFAPRHIDLRTFTLLGADKTRILKGGLTRVALKEGSLIVNSSQGGGSKDTWVIC</sequence>
<dbReference type="EMBL" id="CAKLPZ010000001">
    <property type="protein sequence ID" value="CAH0999340.1"/>
    <property type="molecule type" value="Genomic_DNA"/>
</dbReference>
<dbReference type="PIRSF" id="PIRSF005522">
    <property type="entry name" value="UCP005522"/>
    <property type="match status" value="1"/>
</dbReference>
<keyword evidence="3" id="KW-1185">Reference proteome</keyword>
<comment type="caution">
    <text evidence="2">The sequence shown here is derived from an EMBL/GenBank/DDBJ whole genome shotgun (WGS) entry which is preliminary data.</text>
</comment>
<dbReference type="RefSeq" id="WP_238749528.1">
    <property type="nucleotide sequence ID" value="NZ_CAKLPZ010000001.1"/>
</dbReference>
<evidence type="ECO:0000259" key="1">
    <source>
        <dbReference type="Pfam" id="PF14403"/>
    </source>
</evidence>
<feature type="domain" description="Circularly permuted ATP-grasp type 2" evidence="1">
    <location>
        <begin position="85"/>
        <end position="463"/>
    </location>
</feature>
<name>A0ABM9AXE8_9BACT</name>
<dbReference type="PANTHER" id="PTHR34595">
    <property type="entry name" value="BLR5612 PROTEIN"/>
    <property type="match status" value="1"/>
</dbReference>
<evidence type="ECO:0000313" key="3">
    <source>
        <dbReference type="Proteomes" id="UP000837803"/>
    </source>
</evidence>
<proteinExistence type="predicted"/>
<gene>
    <name evidence="2" type="ORF">LEM8419_00638</name>
</gene>
<organism evidence="2 3">
    <name type="scientific">Neolewinella maritima</name>
    <dbReference type="NCBI Taxonomy" id="1383882"/>
    <lineage>
        <taxon>Bacteria</taxon>
        <taxon>Pseudomonadati</taxon>
        <taxon>Bacteroidota</taxon>
        <taxon>Saprospiria</taxon>
        <taxon>Saprospirales</taxon>
        <taxon>Lewinellaceae</taxon>
        <taxon>Neolewinella</taxon>
    </lineage>
</organism>